<dbReference type="InterPro" id="IPR029401">
    <property type="entry name" value="Nudix_N"/>
</dbReference>
<accession>A0A382GK94</accession>
<dbReference type="InterPro" id="IPR015797">
    <property type="entry name" value="NUDIX_hydrolase-like_dom_sf"/>
</dbReference>
<dbReference type="PANTHER" id="PTHR43222">
    <property type="entry name" value="NUDIX HYDROLASE 23"/>
    <property type="match status" value="1"/>
</dbReference>
<proteinExistence type="predicted"/>
<evidence type="ECO:0000313" key="2">
    <source>
        <dbReference type="EMBL" id="SVB75057.1"/>
    </source>
</evidence>
<organism evidence="2">
    <name type="scientific">marine metagenome</name>
    <dbReference type="NCBI Taxonomy" id="408172"/>
    <lineage>
        <taxon>unclassified sequences</taxon>
        <taxon>metagenomes</taxon>
        <taxon>ecological metagenomes</taxon>
    </lineage>
</organism>
<evidence type="ECO:0000259" key="1">
    <source>
        <dbReference type="Pfam" id="PF14803"/>
    </source>
</evidence>
<feature type="non-terminal residue" evidence="2">
    <location>
        <position position="54"/>
    </location>
</feature>
<name>A0A382GK94_9ZZZZ</name>
<dbReference type="AlphaFoldDB" id="A0A382GK94"/>
<sequence>MKFCGQCGASLLQNIPDGDNRLRYVCSACHTIHYQNPRIIAGCLPVYEEKVLLC</sequence>
<feature type="domain" description="Nudix hydrolase N-terminal" evidence="1">
    <location>
        <begin position="2"/>
        <end position="35"/>
    </location>
</feature>
<reference evidence="2" key="1">
    <citation type="submission" date="2018-05" db="EMBL/GenBank/DDBJ databases">
        <authorList>
            <person name="Lanie J.A."/>
            <person name="Ng W.-L."/>
            <person name="Kazmierczak K.M."/>
            <person name="Andrzejewski T.M."/>
            <person name="Davidsen T.M."/>
            <person name="Wayne K.J."/>
            <person name="Tettelin H."/>
            <person name="Glass J.I."/>
            <person name="Rusch D."/>
            <person name="Podicherti R."/>
            <person name="Tsui H.-C.T."/>
            <person name="Winkler M.E."/>
        </authorList>
    </citation>
    <scope>NUCLEOTIDE SEQUENCE</scope>
</reference>
<dbReference type="EMBL" id="UINC01055781">
    <property type="protein sequence ID" value="SVB75057.1"/>
    <property type="molecule type" value="Genomic_DNA"/>
</dbReference>
<gene>
    <name evidence="2" type="ORF">METZ01_LOCUS227911</name>
</gene>
<dbReference type="SUPFAM" id="SSF55811">
    <property type="entry name" value="Nudix"/>
    <property type="match status" value="1"/>
</dbReference>
<dbReference type="Gene3D" id="2.20.70.10">
    <property type="match status" value="1"/>
</dbReference>
<protein>
    <recommendedName>
        <fullName evidence="1">Nudix hydrolase N-terminal domain-containing protein</fullName>
    </recommendedName>
</protein>
<dbReference type="PANTHER" id="PTHR43222:SF2">
    <property type="entry name" value="NUDIX HYDROLASE 23, CHLOROPLASTIC"/>
    <property type="match status" value="1"/>
</dbReference>
<dbReference type="Pfam" id="PF14803">
    <property type="entry name" value="Zn_ribbon_Nudix"/>
    <property type="match status" value="1"/>
</dbReference>